<keyword evidence="3" id="KW-1185">Reference proteome</keyword>
<proteinExistence type="predicted"/>
<sequence>MPRDPLREAHPPVPGEQRGKHDLYDEEDRGAGMSPSHTPEHLRTGVDAVHGTPDGQPDDPGHKEQQDKANDNQDEALEETFPASDPTSPFVPAKVPK</sequence>
<dbReference type="Proteomes" id="UP001302072">
    <property type="component" value="Chromosome"/>
</dbReference>
<feature type="region of interest" description="Disordered" evidence="1">
    <location>
        <begin position="1"/>
        <end position="97"/>
    </location>
</feature>
<reference evidence="2 3" key="1">
    <citation type="submission" date="2022-12" db="EMBL/GenBank/DDBJ databases">
        <title>Two new species, Stenotrophomonas aracearum and Stenotrophomonas oahuensis, isolated from Anthurium (Araceae family) in Hawaii.</title>
        <authorList>
            <person name="Chunag S.C."/>
            <person name="Dobhal S."/>
            <person name="Alvarez A."/>
            <person name="Arif M."/>
        </authorList>
    </citation>
    <scope>NUCLEOTIDE SEQUENCE [LARGE SCALE GENOMIC DNA]</scope>
    <source>
        <strain evidence="2 3">A5586</strain>
    </source>
</reference>
<protein>
    <submittedName>
        <fullName evidence="2">Uncharacterized protein</fullName>
    </submittedName>
</protein>
<feature type="compositionally biased region" description="Basic and acidic residues" evidence="1">
    <location>
        <begin position="59"/>
        <end position="71"/>
    </location>
</feature>
<organism evidence="2 3">
    <name type="scientific">Stenotrophomonas oahuensis</name>
    <dbReference type="NCBI Taxonomy" id="3003271"/>
    <lineage>
        <taxon>Bacteria</taxon>
        <taxon>Pseudomonadati</taxon>
        <taxon>Pseudomonadota</taxon>
        <taxon>Gammaproteobacteria</taxon>
        <taxon>Lysobacterales</taxon>
        <taxon>Lysobacteraceae</taxon>
        <taxon>Stenotrophomonas</taxon>
    </lineage>
</organism>
<evidence type="ECO:0000313" key="2">
    <source>
        <dbReference type="EMBL" id="WNH54790.1"/>
    </source>
</evidence>
<dbReference type="EMBL" id="CP115541">
    <property type="protein sequence ID" value="WNH54790.1"/>
    <property type="molecule type" value="Genomic_DNA"/>
</dbReference>
<accession>A0ABY9YUY0</accession>
<feature type="compositionally biased region" description="Basic and acidic residues" evidence="1">
    <location>
        <begin position="1"/>
        <end position="10"/>
    </location>
</feature>
<name>A0ABY9YUY0_9GAMM</name>
<evidence type="ECO:0000256" key="1">
    <source>
        <dbReference type="SAM" id="MobiDB-lite"/>
    </source>
</evidence>
<evidence type="ECO:0000313" key="3">
    <source>
        <dbReference type="Proteomes" id="UP001302072"/>
    </source>
</evidence>
<gene>
    <name evidence="2" type="ORF">PDM29_07305</name>
</gene>
<dbReference type="RefSeq" id="WP_311193868.1">
    <property type="nucleotide sequence ID" value="NZ_CP115541.1"/>
</dbReference>